<accession>A0A820RVU7</accession>
<protein>
    <submittedName>
        <fullName evidence="1">Uncharacterized protein</fullName>
    </submittedName>
</protein>
<name>A0A820RVU7_9BILA</name>
<keyword evidence="2" id="KW-1185">Reference proteome</keyword>
<gene>
    <name evidence="1" type="ORF">OVN521_LOCUS37375</name>
</gene>
<dbReference type="EMBL" id="CAJOBG010045195">
    <property type="protein sequence ID" value="CAF4442251.1"/>
    <property type="molecule type" value="Genomic_DNA"/>
</dbReference>
<evidence type="ECO:0000313" key="2">
    <source>
        <dbReference type="Proteomes" id="UP000663866"/>
    </source>
</evidence>
<proteinExistence type="predicted"/>
<comment type="caution">
    <text evidence="1">The sequence shown here is derived from an EMBL/GenBank/DDBJ whole genome shotgun (WGS) entry which is preliminary data.</text>
</comment>
<feature type="non-terminal residue" evidence="1">
    <location>
        <position position="1"/>
    </location>
</feature>
<evidence type="ECO:0000313" key="1">
    <source>
        <dbReference type="EMBL" id="CAF4442251.1"/>
    </source>
</evidence>
<reference evidence="1" key="1">
    <citation type="submission" date="2021-02" db="EMBL/GenBank/DDBJ databases">
        <authorList>
            <person name="Nowell W R."/>
        </authorList>
    </citation>
    <scope>NUCLEOTIDE SEQUENCE</scope>
</reference>
<sequence length="54" mass="6058">KHHCKMDSNLFNNNSAVQYLLQQAEELVNSTLGSTSNISHVNNEYQATSNSFDN</sequence>
<organism evidence="1 2">
    <name type="scientific">Rotaria magnacalcarata</name>
    <dbReference type="NCBI Taxonomy" id="392030"/>
    <lineage>
        <taxon>Eukaryota</taxon>
        <taxon>Metazoa</taxon>
        <taxon>Spiralia</taxon>
        <taxon>Gnathifera</taxon>
        <taxon>Rotifera</taxon>
        <taxon>Eurotatoria</taxon>
        <taxon>Bdelloidea</taxon>
        <taxon>Philodinida</taxon>
        <taxon>Philodinidae</taxon>
        <taxon>Rotaria</taxon>
    </lineage>
</organism>
<dbReference type="Proteomes" id="UP000663866">
    <property type="component" value="Unassembled WGS sequence"/>
</dbReference>
<dbReference type="AlphaFoldDB" id="A0A820RVU7"/>